<sequence>MKAKATDNTITLDQPIQRGDTEITTVTLRKPMAGELRGVSLTELVNLDVNALQKVIPRITTPTLNEIDVAQLDPADLLQIGGVMSGFFLTKAMRESMDSRL</sequence>
<dbReference type="RefSeq" id="WP_124583542.1">
    <property type="nucleotide sequence ID" value="NZ_QTQV01000021.1"/>
</dbReference>
<comment type="caution">
    <text evidence="1">The sequence shown here is derived from an EMBL/GenBank/DDBJ whole genome shotgun (WGS) entry which is preliminary data.</text>
</comment>
<accession>A0A3N8PDL3</accession>
<name>A0A3N8PDL3_9BURK</name>
<dbReference type="Pfam" id="PF10109">
    <property type="entry name" value="Phage_TAC_7"/>
    <property type="match status" value="1"/>
</dbReference>
<proteinExistence type="predicted"/>
<dbReference type="InterPro" id="IPR019289">
    <property type="entry name" value="Phage_tail_E/E"/>
</dbReference>
<reference evidence="1 2" key="1">
    <citation type="submission" date="2018-08" db="EMBL/GenBank/DDBJ databases">
        <title>Comparative analysis of Burkholderia isolates from Puerto Rico.</title>
        <authorList>
            <person name="Hall C."/>
            <person name="Sahl J."/>
            <person name="Wagner D."/>
        </authorList>
    </citation>
    <scope>NUCLEOTIDE SEQUENCE [LARGE SCALE GENOMIC DNA]</scope>
    <source>
        <strain evidence="1 2">Bp9025</strain>
    </source>
</reference>
<evidence type="ECO:0000313" key="2">
    <source>
        <dbReference type="Proteomes" id="UP000277921"/>
    </source>
</evidence>
<evidence type="ECO:0000313" key="1">
    <source>
        <dbReference type="EMBL" id="RQT09832.1"/>
    </source>
</evidence>
<gene>
    <name evidence="1" type="ORF">DF051_29565</name>
</gene>
<organism evidence="1 2">
    <name type="scientific">Burkholderia contaminans</name>
    <dbReference type="NCBI Taxonomy" id="488447"/>
    <lineage>
        <taxon>Bacteria</taxon>
        <taxon>Pseudomonadati</taxon>
        <taxon>Pseudomonadota</taxon>
        <taxon>Betaproteobacteria</taxon>
        <taxon>Burkholderiales</taxon>
        <taxon>Burkholderiaceae</taxon>
        <taxon>Burkholderia</taxon>
        <taxon>Burkholderia cepacia complex</taxon>
    </lineage>
</organism>
<dbReference type="AlphaFoldDB" id="A0A3N8PDL3"/>
<dbReference type="EMBL" id="QTQV01000021">
    <property type="protein sequence ID" value="RQT09832.1"/>
    <property type="molecule type" value="Genomic_DNA"/>
</dbReference>
<dbReference type="Proteomes" id="UP000277921">
    <property type="component" value="Unassembled WGS sequence"/>
</dbReference>
<protein>
    <submittedName>
        <fullName evidence="1">Phage tail assembly protein</fullName>
    </submittedName>
</protein>